<gene>
    <name evidence="1" type="ORF">SDC9_160423</name>
</gene>
<evidence type="ECO:0000313" key="1">
    <source>
        <dbReference type="EMBL" id="MPN13103.1"/>
    </source>
</evidence>
<dbReference type="EMBL" id="VSSQ01059560">
    <property type="protein sequence ID" value="MPN13103.1"/>
    <property type="molecule type" value="Genomic_DNA"/>
</dbReference>
<comment type="caution">
    <text evidence="1">The sequence shown here is derived from an EMBL/GenBank/DDBJ whole genome shotgun (WGS) entry which is preliminary data.</text>
</comment>
<organism evidence="1">
    <name type="scientific">bioreactor metagenome</name>
    <dbReference type="NCBI Taxonomy" id="1076179"/>
    <lineage>
        <taxon>unclassified sequences</taxon>
        <taxon>metagenomes</taxon>
        <taxon>ecological metagenomes</taxon>
    </lineage>
</organism>
<reference evidence="1" key="1">
    <citation type="submission" date="2019-08" db="EMBL/GenBank/DDBJ databases">
        <authorList>
            <person name="Kucharzyk K."/>
            <person name="Murdoch R.W."/>
            <person name="Higgins S."/>
            <person name="Loffler F."/>
        </authorList>
    </citation>
    <scope>NUCLEOTIDE SEQUENCE</scope>
</reference>
<name>A0A645FLM6_9ZZZZ</name>
<sequence length="78" mass="8883">MTQTRIFDDDLPWNLMGCTCERCKKANPAGVHVCSGAWEGDFFITRCKHCGTICKKETSKDIESRRDEQAVNEDEGIR</sequence>
<accession>A0A645FLM6</accession>
<dbReference type="AlphaFoldDB" id="A0A645FLM6"/>
<proteinExistence type="predicted"/>
<protein>
    <submittedName>
        <fullName evidence="1">Uncharacterized protein</fullName>
    </submittedName>
</protein>